<dbReference type="PANTHER" id="PTHR11070">
    <property type="entry name" value="UVRD / RECB / PCRA DNA HELICASE FAMILY MEMBER"/>
    <property type="match status" value="1"/>
</dbReference>
<evidence type="ECO:0000256" key="7">
    <source>
        <dbReference type="ARBA" id="ARBA00034617"/>
    </source>
</evidence>
<dbReference type="GO" id="GO:0005524">
    <property type="term" value="F:ATP binding"/>
    <property type="evidence" value="ECO:0007669"/>
    <property type="project" value="UniProtKB-UniRule"/>
</dbReference>
<dbReference type="Pfam" id="PF00580">
    <property type="entry name" value="UvrD-helicase"/>
    <property type="match status" value="1"/>
</dbReference>
<evidence type="ECO:0000256" key="3">
    <source>
        <dbReference type="ARBA" id="ARBA00022801"/>
    </source>
</evidence>
<keyword evidence="5 10" id="KW-0067">ATP-binding</keyword>
<organism evidence="13 14">
    <name type="scientific">Pseudoalteromonas holothuriae</name>
    <dbReference type="NCBI Taxonomy" id="2963714"/>
    <lineage>
        <taxon>Bacteria</taxon>
        <taxon>Pseudomonadati</taxon>
        <taxon>Pseudomonadota</taxon>
        <taxon>Gammaproteobacteria</taxon>
        <taxon>Alteromonadales</taxon>
        <taxon>Pseudoalteromonadaceae</taxon>
        <taxon>Pseudoalteromonas</taxon>
    </lineage>
</organism>
<protein>
    <recommendedName>
        <fullName evidence="8">DNA 3'-5' helicase</fullName>
        <ecNumber evidence="8">5.6.2.4</ecNumber>
    </recommendedName>
</protein>
<evidence type="ECO:0000256" key="6">
    <source>
        <dbReference type="ARBA" id="ARBA00023235"/>
    </source>
</evidence>
<proteinExistence type="inferred from homology"/>
<dbReference type="PROSITE" id="PS51198">
    <property type="entry name" value="UVRD_HELICASE_ATP_BIND"/>
    <property type="match status" value="1"/>
</dbReference>
<evidence type="ECO:0000256" key="8">
    <source>
        <dbReference type="ARBA" id="ARBA00034808"/>
    </source>
</evidence>
<dbReference type="Pfam" id="PF13361">
    <property type="entry name" value="UvrD_C"/>
    <property type="match status" value="1"/>
</dbReference>
<name>A0A9W4VV51_9GAMM</name>
<keyword evidence="3 10" id="KW-0378">Hydrolase</keyword>
<dbReference type="EC" id="5.6.2.4" evidence="8"/>
<evidence type="ECO:0000256" key="1">
    <source>
        <dbReference type="ARBA" id="ARBA00009922"/>
    </source>
</evidence>
<dbReference type="InterPro" id="IPR014017">
    <property type="entry name" value="DNA_helicase_UvrD-like_C"/>
</dbReference>
<keyword evidence="6" id="KW-0413">Isomerase</keyword>
<dbReference type="InterPro" id="IPR014016">
    <property type="entry name" value="UvrD-like_ATP-bd"/>
</dbReference>
<reference evidence="13 15" key="1">
    <citation type="submission" date="2022-07" db="EMBL/GenBank/DDBJ databases">
        <authorList>
            <person name="Criscuolo A."/>
        </authorList>
    </citation>
    <scope>NUCLEOTIDE SEQUENCE</scope>
    <source>
        <strain evidence="15">CIP 111951</strain>
        <strain evidence="13">CIP111854</strain>
        <strain evidence="12">CIP111951</strain>
    </source>
</reference>
<feature type="domain" description="UvrD-like helicase ATP-binding" evidence="11">
    <location>
        <begin position="187"/>
        <end position="485"/>
    </location>
</feature>
<dbReference type="Proteomes" id="UP001152485">
    <property type="component" value="Unassembled WGS sequence"/>
</dbReference>
<evidence type="ECO:0000313" key="14">
    <source>
        <dbReference type="Proteomes" id="UP001152467"/>
    </source>
</evidence>
<dbReference type="EMBL" id="CAMAPC010000006">
    <property type="protein sequence ID" value="CAH9057276.1"/>
    <property type="molecule type" value="Genomic_DNA"/>
</dbReference>
<dbReference type="GO" id="GO:0016787">
    <property type="term" value="F:hydrolase activity"/>
    <property type="evidence" value="ECO:0007669"/>
    <property type="project" value="UniProtKB-UniRule"/>
</dbReference>
<evidence type="ECO:0000256" key="10">
    <source>
        <dbReference type="PROSITE-ProRule" id="PRU00560"/>
    </source>
</evidence>
<dbReference type="InterPro" id="IPR027417">
    <property type="entry name" value="P-loop_NTPase"/>
</dbReference>
<evidence type="ECO:0000256" key="4">
    <source>
        <dbReference type="ARBA" id="ARBA00022806"/>
    </source>
</evidence>
<dbReference type="CDD" id="cd17932">
    <property type="entry name" value="DEXQc_UvrD"/>
    <property type="match status" value="1"/>
</dbReference>
<dbReference type="GO" id="GO:0043138">
    <property type="term" value="F:3'-5' DNA helicase activity"/>
    <property type="evidence" value="ECO:0007669"/>
    <property type="project" value="UniProtKB-EC"/>
</dbReference>
<dbReference type="Proteomes" id="UP001152467">
    <property type="component" value="Unassembled WGS sequence"/>
</dbReference>
<evidence type="ECO:0000256" key="2">
    <source>
        <dbReference type="ARBA" id="ARBA00022741"/>
    </source>
</evidence>
<sequence>MYKQLNLSNFSAKGVFAQYTHLNANSKQLELVSTTCSHCFLWEEMFCPPSISSGIILFRVKITLSNKTIHNVTVARCNEVNVHFQQFWIAKHGNTLINTIGKIEQLLQRQYLSFGNLKRVREIVAKIVPQWLSWQPIITLPDDLRQALYTLEEIQQWQDTDIAGFRHAYINYQAHQFKHFFDNVEKLPLTEAQRRACIVQDERQLLLAGAGTGKTSVMVARAQFLVHCAAANAKQVLLLAYGSEAAKELKKRAGESFSCMTFHALGLHIIEMVEGQKPKLSDLVSDQTQKHMFILDTLQALCLQPSYHTIFKQFCQVECHITVGDAVAFLNSPKCSVVVKHIATLISHYKNSRLLSKLPQVEVDCSELLECIKPIIGEYQLYLESEQAIDFEDMIAKAINYIENNQFVVPWVHIMVDEFQDLSPIRAKLLHTLLGKSKKRYLFAVGDDWQSIYRFSGADVKLTTHFSEYFGVATVDVLDQTFRYPQAILDVSSQFVCANPTQIFKQLTAYTCSSIAAFVVKLVESDDMALESSLAQVARNGESSVFLLARFHKQLPTKQRLTELREMFRSLNIKAMTFHASKGKEAQFCILMGLHEGKSGFPAQVRVRPLLNAMLPEQESYPYAEERRLFYVALTRAKQQVFLFKPNDKPCRFLDELEIEP</sequence>
<dbReference type="PANTHER" id="PTHR11070:SF63">
    <property type="entry name" value="DNA HELICASE IV"/>
    <property type="match status" value="1"/>
</dbReference>
<dbReference type="InterPro" id="IPR000212">
    <property type="entry name" value="DNA_helicase_UvrD/REP"/>
</dbReference>
<keyword evidence="2 10" id="KW-0547">Nucleotide-binding</keyword>
<dbReference type="RefSeq" id="WP_261592249.1">
    <property type="nucleotide sequence ID" value="NZ_CAMAPC010000006.1"/>
</dbReference>
<evidence type="ECO:0000256" key="5">
    <source>
        <dbReference type="ARBA" id="ARBA00022840"/>
    </source>
</evidence>
<dbReference type="SUPFAM" id="SSF52540">
    <property type="entry name" value="P-loop containing nucleoside triphosphate hydrolases"/>
    <property type="match status" value="1"/>
</dbReference>
<evidence type="ECO:0000313" key="13">
    <source>
        <dbReference type="EMBL" id="CAH9057276.1"/>
    </source>
</evidence>
<keyword evidence="4 10" id="KW-0347">Helicase</keyword>
<dbReference type="AlphaFoldDB" id="A0A9W4VV51"/>
<comment type="similarity">
    <text evidence="1">Belongs to the helicase family. UvrD subfamily.</text>
</comment>
<accession>A0A9W4VV51</accession>
<dbReference type="GO" id="GO:0000725">
    <property type="term" value="P:recombinational repair"/>
    <property type="evidence" value="ECO:0007669"/>
    <property type="project" value="TreeGrafter"/>
</dbReference>
<dbReference type="GO" id="GO:0003677">
    <property type="term" value="F:DNA binding"/>
    <property type="evidence" value="ECO:0007669"/>
    <property type="project" value="InterPro"/>
</dbReference>
<dbReference type="EMBL" id="CAMAPD010000004">
    <property type="protein sequence ID" value="CAH9054584.1"/>
    <property type="molecule type" value="Genomic_DNA"/>
</dbReference>
<feature type="binding site" evidence="10">
    <location>
        <begin position="208"/>
        <end position="215"/>
    </location>
    <ligand>
        <name>ATP</name>
        <dbReference type="ChEBI" id="CHEBI:30616"/>
    </ligand>
</feature>
<dbReference type="Gene3D" id="3.40.50.300">
    <property type="entry name" value="P-loop containing nucleotide triphosphate hydrolases"/>
    <property type="match status" value="2"/>
</dbReference>
<dbReference type="GO" id="GO:0005829">
    <property type="term" value="C:cytosol"/>
    <property type="evidence" value="ECO:0007669"/>
    <property type="project" value="TreeGrafter"/>
</dbReference>
<evidence type="ECO:0000256" key="9">
    <source>
        <dbReference type="ARBA" id="ARBA00048988"/>
    </source>
</evidence>
<dbReference type="InterPro" id="IPR013986">
    <property type="entry name" value="DExx_box_DNA_helicase_dom_sf"/>
</dbReference>
<dbReference type="Gene3D" id="1.10.10.160">
    <property type="match status" value="1"/>
</dbReference>
<comment type="caution">
    <text evidence="13">The sequence shown here is derived from an EMBL/GenBank/DDBJ whole genome shotgun (WGS) entry which is preliminary data.</text>
</comment>
<keyword evidence="14" id="KW-1185">Reference proteome</keyword>
<gene>
    <name evidence="13" type="primary">rep_2</name>
    <name evidence="12" type="synonym">rep_1</name>
    <name evidence="13" type="ORF">PSECIP111854_01964</name>
    <name evidence="12" type="ORF">PSECIP111951_01068</name>
</gene>
<evidence type="ECO:0000259" key="11">
    <source>
        <dbReference type="PROSITE" id="PS51198"/>
    </source>
</evidence>
<evidence type="ECO:0000313" key="15">
    <source>
        <dbReference type="Proteomes" id="UP001152485"/>
    </source>
</evidence>
<comment type="catalytic activity">
    <reaction evidence="9">
        <text>ATP + H2O = ADP + phosphate + H(+)</text>
        <dbReference type="Rhea" id="RHEA:13065"/>
        <dbReference type="ChEBI" id="CHEBI:15377"/>
        <dbReference type="ChEBI" id="CHEBI:15378"/>
        <dbReference type="ChEBI" id="CHEBI:30616"/>
        <dbReference type="ChEBI" id="CHEBI:43474"/>
        <dbReference type="ChEBI" id="CHEBI:456216"/>
        <dbReference type="EC" id="5.6.2.4"/>
    </reaction>
</comment>
<evidence type="ECO:0000313" key="12">
    <source>
        <dbReference type="EMBL" id="CAH9054584.1"/>
    </source>
</evidence>
<comment type="catalytic activity">
    <reaction evidence="7">
        <text>Couples ATP hydrolysis with the unwinding of duplex DNA by translocating in the 3'-5' direction.</text>
        <dbReference type="EC" id="5.6.2.4"/>
    </reaction>
</comment>